<feature type="domain" description="Rho termination factor-like N-terminal" evidence="2">
    <location>
        <begin position="50"/>
        <end position="78"/>
    </location>
</feature>
<feature type="compositionally biased region" description="Polar residues" evidence="1">
    <location>
        <begin position="83"/>
        <end position="92"/>
    </location>
</feature>
<dbReference type="Pfam" id="PF07498">
    <property type="entry name" value="Rho_N"/>
    <property type="match status" value="1"/>
</dbReference>
<feature type="region of interest" description="Disordered" evidence="1">
    <location>
        <begin position="82"/>
        <end position="117"/>
    </location>
</feature>
<feature type="compositionally biased region" description="Basic and acidic residues" evidence="1">
    <location>
        <begin position="93"/>
        <end position="117"/>
    </location>
</feature>
<dbReference type="EMBL" id="MN738913">
    <property type="protein sequence ID" value="QHT30880.1"/>
    <property type="molecule type" value="Genomic_DNA"/>
</dbReference>
<proteinExistence type="predicted"/>
<evidence type="ECO:0000259" key="2">
    <source>
        <dbReference type="Pfam" id="PF07498"/>
    </source>
</evidence>
<evidence type="ECO:0000313" key="3">
    <source>
        <dbReference type="EMBL" id="QHT30880.1"/>
    </source>
</evidence>
<dbReference type="AlphaFoldDB" id="A0A6C0ERF3"/>
<dbReference type="InterPro" id="IPR011112">
    <property type="entry name" value="Rho-like_N"/>
</dbReference>
<protein>
    <recommendedName>
        <fullName evidence="2">Rho termination factor-like N-terminal domain-containing protein</fullName>
    </recommendedName>
</protein>
<sequence length="117" mass="13854">MDYHSMNLAELKLEAKNHTPRIKQYYIKSRLELIKLLSMKEFPIEMVIAKKTIADLRKEAQERKLPNIWKLRRSELVELLYPSTEQNNQNNDGGKEHNNPEKSEGDQIRIHVLKNTE</sequence>
<evidence type="ECO:0000256" key="1">
    <source>
        <dbReference type="SAM" id="MobiDB-lite"/>
    </source>
</evidence>
<organism evidence="3">
    <name type="scientific">viral metagenome</name>
    <dbReference type="NCBI Taxonomy" id="1070528"/>
    <lineage>
        <taxon>unclassified sequences</taxon>
        <taxon>metagenomes</taxon>
        <taxon>organismal metagenomes</taxon>
    </lineage>
</organism>
<accession>A0A6C0ERF3</accession>
<reference evidence="3" key="1">
    <citation type="journal article" date="2020" name="Nature">
        <title>Giant virus diversity and host interactions through global metagenomics.</title>
        <authorList>
            <person name="Schulz F."/>
            <person name="Roux S."/>
            <person name="Paez-Espino D."/>
            <person name="Jungbluth S."/>
            <person name="Walsh D.A."/>
            <person name="Denef V.J."/>
            <person name="McMahon K.D."/>
            <person name="Konstantinidis K.T."/>
            <person name="Eloe-Fadrosh E.A."/>
            <person name="Kyrpides N.C."/>
            <person name="Woyke T."/>
        </authorList>
    </citation>
    <scope>NUCLEOTIDE SEQUENCE</scope>
    <source>
        <strain evidence="3">GVMAG-M-3300009151-50</strain>
    </source>
</reference>
<name>A0A6C0ERF3_9ZZZZ</name>